<proteinExistence type="predicted"/>
<feature type="signal peptide" evidence="1">
    <location>
        <begin position="1"/>
        <end position="19"/>
    </location>
</feature>
<accession>A0A7Y8Y4C0</accession>
<dbReference type="RefSeq" id="WP_176007178.1">
    <property type="nucleotide sequence ID" value="NZ_JABWMI010000019.1"/>
</dbReference>
<evidence type="ECO:0000313" key="2">
    <source>
        <dbReference type="EMBL" id="NYA72368.1"/>
    </source>
</evidence>
<dbReference type="AlphaFoldDB" id="A0A7Y8Y4C0"/>
<feature type="chain" id="PRO_5031392576" evidence="1">
    <location>
        <begin position="20"/>
        <end position="199"/>
    </location>
</feature>
<keyword evidence="3" id="KW-1185">Reference proteome</keyword>
<dbReference type="EMBL" id="JACBJI010000008">
    <property type="protein sequence ID" value="NYA72368.1"/>
    <property type="molecule type" value="Genomic_DNA"/>
</dbReference>
<reference evidence="2 3" key="1">
    <citation type="submission" date="2020-07" db="EMBL/GenBank/DDBJ databases">
        <authorList>
            <person name="Sun Q."/>
        </authorList>
    </citation>
    <scope>NUCLEOTIDE SEQUENCE [LARGE SCALE GENOMIC DNA]</scope>
    <source>
        <strain evidence="2 3">MAH-1</strain>
    </source>
</reference>
<protein>
    <submittedName>
        <fullName evidence="2">Uncharacterized protein</fullName>
    </submittedName>
</protein>
<organism evidence="2 3">
    <name type="scientific">Flavobacterium agri</name>
    <dbReference type="NCBI Taxonomy" id="2743471"/>
    <lineage>
        <taxon>Bacteria</taxon>
        <taxon>Pseudomonadati</taxon>
        <taxon>Bacteroidota</taxon>
        <taxon>Flavobacteriia</taxon>
        <taxon>Flavobacteriales</taxon>
        <taxon>Flavobacteriaceae</taxon>
        <taxon>Flavobacterium</taxon>
    </lineage>
</organism>
<sequence length="199" mass="23273">MKNYVIILTILFWATLSNAQNIEDKLFLGTVISDTLTNKTNSFKEYLNPIVDSKNKIEIRFQIYPSTRSVESVVIYYDGLWRAYKYQYDKYDGKIDKRAIERENLDEVVNRLISENIFSLKNQSELKLSNDFIDLRTGEEQTQLMGAVDGTIYFIEFKVGTKFRAYSYTNAEGFSTGFPHVQDLRQFANIVKIYKELMN</sequence>
<evidence type="ECO:0000256" key="1">
    <source>
        <dbReference type="SAM" id="SignalP"/>
    </source>
</evidence>
<keyword evidence="1" id="KW-0732">Signal</keyword>
<name>A0A7Y8Y4C0_9FLAO</name>
<comment type="caution">
    <text evidence="2">The sequence shown here is derived from an EMBL/GenBank/DDBJ whole genome shotgun (WGS) entry which is preliminary data.</text>
</comment>
<evidence type="ECO:0000313" key="3">
    <source>
        <dbReference type="Proteomes" id="UP000535020"/>
    </source>
</evidence>
<dbReference type="Proteomes" id="UP000535020">
    <property type="component" value="Unassembled WGS sequence"/>
</dbReference>
<gene>
    <name evidence="2" type="ORF">HZF10_15670</name>
</gene>